<dbReference type="Pfam" id="PF12697">
    <property type="entry name" value="Abhydrolase_6"/>
    <property type="match status" value="1"/>
</dbReference>
<dbReference type="InterPro" id="IPR050471">
    <property type="entry name" value="AB_hydrolase"/>
</dbReference>
<dbReference type="PANTHER" id="PTHR43433:SF5">
    <property type="entry name" value="AB HYDROLASE-1 DOMAIN-CONTAINING PROTEIN"/>
    <property type="match status" value="1"/>
</dbReference>
<dbReference type="Proteomes" id="UP000237846">
    <property type="component" value="Unassembled WGS sequence"/>
</dbReference>
<organism evidence="2 3">
    <name type="scientific">Allonocardiopsis opalescens</name>
    <dbReference type="NCBI Taxonomy" id="1144618"/>
    <lineage>
        <taxon>Bacteria</taxon>
        <taxon>Bacillati</taxon>
        <taxon>Actinomycetota</taxon>
        <taxon>Actinomycetes</taxon>
        <taxon>Streptosporangiales</taxon>
        <taxon>Allonocardiopsis</taxon>
    </lineage>
</organism>
<dbReference type="AlphaFoldDB" id="A0A2T0QDI0"/>
<dbReference type="RefSeq" id="WP_106238628.1">
    <property type="nucleotide sequence ID" value="NZ_PVZC01000001.1"/>
</dbReference>
<evidence type="ECO:0000313" key="3">
    <source>
        <dbReference type="Proteomes" id="UP000237846"/>
    </source>
</evidence>
<dbReference type="PANTHER" id="PTHR43433">
    <property type="entry name" value="HYDROLASE, ALPHA/BETA FOLD FAMILY PROTEIN"/>
    <property type="match status" value="1"/>
</dbReference>
<dbReference type="OrthoDB" id="3211023at2"/>
<evidence type="ECO:0000313" key="2">
    <source>
        <dbReference type="EMBL" id="PRY01979.1"/>
    </source>
</evidence>
<proteinExistence type="predicted"/>
<comment type="caution">
    <text evidence="2">The sequence shown here is derived from an EMBL/GenBank/DDBJ whole genome shotgun (WGS) entry which is preliminary data.</text>
</comment>
<gene>
    <name evidence="2" type="ORF">CLV72_101577</name>
</gene>
<dbReference type="EMBL" id="PVZC01000001">
    <property type="protein sequence ID" value="PRY01979.1"/>
    <property type="molecule type" value="Genomic_DNA"/>
</dbReference>
<dbReference type="InterPro" id="IPR000073">
    <property type="entry name" value="AB_hydrolase_1"/>
</dbReference>
<sequence>MSTPRFLTLPPGVRRVDIPTARGTLAALEALPTSGSCERQTAVLVPGFTGSKEDFIALLQTLAHARRRVIAIDMRGQYESPGPDDPAAYALAELGVDILALIDALDSEGVHLLGHSMGGLVTREAVITDAAGIASYTIMSSGPGAIAGARESDARRLITALQSYTVEEIWEHNLSAGVAASTLPQEVKAFLYKRMVANTPAGLAQMAHEVTSAADRVAELAAVPVPKLVLYGENDDAWPPQVQAEMAEQLGASRVVVPGAAHSPNVEAPETTASALTDFWNACERGGALAG</sequence>
<keyword evidence="3" id="KW-1185">Reference proteome</keyword>
<dbReference type="SUPFAM" id="SSF53474">
    <property type="entry name" value="alpha/beta-Hydrolases"/>
    <property type="match status" value="1"/>
</dbReference>
<protein>
    <submittedName>
        <fullName evidence="2">Pimeloyl-ACP methyl ester carboxylesterase</fullName>
    </submittedName>
</protein>
<reference evidence="2 3" key="1">
    <citation type="submission" date="2018-03" db="EMBL/GenBank/DDBJ databases">
        <title>Genomic Encyclopedia of Archaeal and Bacterial Type Strains, Phase II (KMG-II): from individual species to whole genera.</title>
        <authorList>
            <person name="Goeker M."/>
        </authorList>
    </citation>
    <scope>NUCLEOTIDE SEQUENCE [LARGE SCALE GENOMIC DNA]</scope>
    <source>
        <strain evidence="2 3">DSM 45601</strain>
    </source>
</reference>
<dbReference type="Gene3D" id="3.40.50.1820">
    <property type="entry name" value="alpha/beta hydrolase"/>
    <property type="match status" value="1"/>
</dbReference>
<dbReference type="GO" id="GO:0004806">
    <property type="term" value="F:triacylglycerol lipase activity"/>
    <property type="evidence" value="ECO:0007669"/>
    <property type="project" value="TreeGrafter"/>
</dbReference>
<name>A0A2T0QDI0_9ACTN</name>
<accession>A0A2T0QDI0</accession>
<feature type="domain" description="AB hydrolase-1" evidence="1">
    <location>
        <begin position="43"/>
        <end position="274"/>
    </location>
</feature>
<evidence type="ECO:0000259" key="1">
    <source>
        <dbReference type="Pfam" id="PF12697"/>
    </source>
</evidence>
<dbReference type="InterPro" id="IPR029058">
    <property type="entry name" value="AB_hydrolase_fold"/>
</dbReference>
<dbReference type="GO" id="GO:0046503">
    <property type="term" value="P:glycerolipid catabolic process"/>
    <property type="evidence" value="ECO:0007669"/>
    <property type="project" value="TreeGrafter"/>
</dbReference>